<comment type="similarity">
    <text evidence="1">Belongs to the AHA1 family.</text>
</comment>
<name>A0A1G6XR05_9MICO</name>
<dbReference type="STRING" id="1814289.SAMN05216410_0194"/>
<dbReference type="EMBL" id="FMYH01000011">
    <property type="protein sequence ID" value="SDD80183.1"/>
    <property type="molecule type" value="Genomic_DNA"/>
</dbReference>
<evidence type="ECO:0000259" key="2">
    <source>
        <dbReference type="Pfam" id="PF08327"/>
    </source>
</evidence>
<keyword evidence="4" id="KW-1185">Reference proteome</keyword>
<dbReference type="SUPFAM" id="SSF55961">
    <property type="entry name" value="Bet v1-like"/>
    <property type="match status" value="1"/>
</dbReference>
<dbReference type="AlphaFoldDB" id="A0A1G6XR05"/>
<feature type="domain" description="Activator of Hsp90 ATPase homologue 1/2-like C-terminal" evidence="2">
    <location>
        <begin position="36"/>
        <end position="172"/>
    </location>
</feature>
<reference evidence="3 4" key="1">
    <citation type="submission" date="2016-09" db="EMBL/GenBank/DDBJ databases">
        <authorList>
            <person name="Capua I."/>
            <person name="De Benedictis P."/>
            <person name="Joannis T."/>
            <person name="Lombin L.H."/>
            <person name="Cattoli G."/>
        </authorList>
    </citation>
    <scope>NUCLEOTIDE SEQUENCE [LARGE SCALE GENOMIC DNA]</scope>
    <source>
        <strain evidence="3 4">ISLP-3</strain>
    </source>
</reference>
<dbReference type="CDD" id="cd07814">
    <property type="entry name" value="SRPBCC_CalC_Aha1-like"/>
    <property type="match status" value="1"/>
</dbReference>
<gene>
    <name evidence="3" type="ORF">SAMN05216410_0194</name>
</gene>
<evidence type="ECO:0000256" key="1">
    <source>
        <dbReference type="ARBA" id="ARBA00006817"/>
    </source>
</evidence>
<dbReference type="InterPro" id="IPR013538">
    <property type="entry name" value="ASHA1/2-like_C"/>
</dbReference>
<dbReference type="Pfam" id="PF08327">
    <property type="entry name" value="AHSA1"/>
    <property type="match status" value="1"/>
</dbReference>
<dbReference type="Proteomes" id="UP000199039">
    <property type="component" value="Unassembled WGS sequence"/>
</dbReference>
<dbReference type="Gene3D" id="3.30.530.20">
    <property type="match status" value="1"/>
</dbReference>
<evidence type="ECO:0000313" key="3">
    <source>
        <dbReference type="EMBL" id="SDD80183.1"/>
    </source>
</evidence>
<accession>A0A1G6XR05</accession>
<protein>
    <submittedName>
        <fullName evidence="3">Uncharacterized conserved protein YndB, AHSA1/START domain</fullName>
    </submittedName>
</protein>
<evidence type="ECO:0000313" key="4">
    <source>
        <dbReference type="Proteomes" id="UP000199039"/>
    </source>
</evidence>
<dbReference type="InterPro" id="IPR023393">
    <property type="entry name" value="START-like_dom_sf"/>
</dbReference>
<proteinExistence type="inferred from homology"/>
<sequence>MRFWLKIYERNDVMAVVSTRKDTSALTLTFVAEFEASIERVWQVWQDPRQLERWWGPPTWPATFDSHDFVVGGQSRYYMTGPEGEKALGWWTITAIDAPHRLEFDDGFSGADGEPDPAMKPIACVVTFETVDGKTRMTTVTRFVSVEHLEQVTAMGMEEGMRGAMGQIDALLAAASH</sequence>
<organism evidence="3 4">
    <name type="scientific">Sanguibacter gelidistatuariae</name>
    <dbReference type="NCBI Taxonomy" id="1814289"/>
    <lineage>
        <taxon>Bacteria</taxon>
        <taxon>Bacillati</taxon>
        <taxon>Actinomycetota</taxon>
        <taxon>Actinomycetes</taxon>
        <taxon>Micrococcales</taxon>
        <taxon>Sanguibacteraceae</taxon>
        <taxon>Sanguibacter</taxon>
    </lineage>
</organism>